<dbReference type="Proteomes" id="UP000271162">
    <property type="component" value="Unassembled WGS sequence"/>
</dbReference>
<dbReference type="InterPro" id="IPR053014">
    <property type="entry name" value="Cuticle_assoc_divergent"/>
</dbReference>
<protein>
    <submittedName>
        <fullName evidence="3">EB domain-containing protein</fullName>
    </submittedName>
</protein>
<dbReference type="WBParaSite" id="NBR_0000329501-mRNA-1">
    <property type="protein sequence ID" value="NBR_0000329501-mRNA-1"/>
    <property type="gene ID" value="NBR_0000329501"/>
</dbReference>
<dbReference type="EMBL" id="UYSL01004791">
    <property type="protein sequence ID" value="VDL66885.1"/>
    <property type="molecule type" value="Genomic_DNA"/>
</dbReference>
<dbReference type="PANTHER" id="PTHR46339">
    <property type="entry name" value="PROTEIN CBG15282-RELATED"/>
    <property type="match status" value="1"/>
</dbReference>
<reference evidence="1 2" key="2">
    <citation type="submission" date="2018-11" db="EMBL/GenBank/DDBJ databases">
        <authorList>
            <consortium name="Pathogen Informatics"/>
        </authorList>
    </citation>
    <scope>NUCLEOTIDE SEQUENCE [LARGE SCALE GENOMIC DNA]</scope>
</reference>
<dbReference type="InterPro" id="IPR006150">
    <property type="entry name" value="Cys_repeat_1"/>
</dbReference>
<accession>A0A0N4XL93</accession>
<dbReference type="STRING" id="27835.A0A0N4XL93"/>
<dbReference type="AlphaFoldDB" id="A0A0N4XL93"/>
<sequence>KTYTCNPLQVPSACPIGYDCAQSTTAGVSVCCASNDVPPTQEPSDSQCPIGWSAYRNDIDHKTRSCQGPFDMGCPIGFSCTQSALAGQFLCCRLSTSMRCVKGQTFLSNNHPRLCSRNRLNQCPRGYSCEQSTNPTITVCCGSAVTEQPMCPSGRPPAMLNGFVRSCPIEGQTSGCPNGNICQRATNELLVCCPFMEPIYSHLTEEVTYCDVTAYMCPNGQVRATCNINVN</sequence>
<keyword evidence="2" id="KW-1185">Reference proteome</keyword>
<dbReference type="InterPro" id="IPR028150">
    <property type="entry name" value="Lustrin_cystein"/>
</dbReference>
<dbReference type="SMART" id="SM00289">
    <property type="entry name" value="WR1"/>
    <property type="match status" value="4"/>
</dbReference>
<name>A0A0N4XL93_NIPBR</name>
<proteinExistence type="predicted"/>
<dbReference type="Pfam" id="PF14625">
    <property type="entry name" value="Lustrin_cystein"/>
    <property type="match status" value="4"/>
</dbReference>
<dbReference type="OMA" id="CHIHPTD"/>
<evidence type="ECO:0000313" key="3">
    <source>
        <dbReference type="WBParaSite" id="NBR_0000329501-mRNA-1"/>
    </source>
</evidence>
<gene>
    <name evidence="1" type="ORF">NBR_LOCUS3296</name>
</gene>
<dbReference type="PANTHER" id="PTHR46339:SF15">
    <property type="entry name" value="CC DOMAIN-CONTAINING PROTEIN"/>
    <property type="match status" value="1"/>
</dbReference>
<evidence type="ECO:0000313" key="1">
    <source>
        <dbReference type="EMBL" id="VDL66885.1"/>
    </source>
</evidence>
<reference evidence="3" key="1">
    <citation type="submission" date="2017-02" db="UniProtKB">
        <authorList>
            <consortium name="WormBaseParasite"/>
        </authorList>
    </citation>
    <scope>IDENTIFICATION</scope>
</reference>
<evidence type="ECO:0000313" key="2">
    <source>
        <dbReference type="Proteomes" id="UP000271162"/>
    </source>
</evidence>
<organism evidence="3">
    <name type="scientific">Nippostrongylus brasiliensis</name>
    <name type="common">Rat hookworm</name>
    <dbReference type="NCBI Taxonomy" id="27835"/>
    <lineage>
        <taxon>Eukaryota</taxon>
        <taxon>Metazoa</taxon>
        <taxon>Ecdysozoa</taxon>
        <taxon>Nematoda</taxon>
        <taxon>Chromadorea</taxon>
        <taxon>Rhabditida</taxon>
        <taxon>Rhabditina</taxon>
        <taxon>Rhabditomorpha</taxon>
        <taxon>Strongyloidea</taxon>
        <taxon>Heligmosomidae</taxon>
        <taxon>Nippostrongylus</taxon>
    </lineage>
</organism>